<dbReference type="EMBL" id="QPFP01000056">
    <property type="protein sequence ID" value="TEB25556.1"/>
    <property type="molecule type" value="Genomic_DNA"/>
</dbReference>
<dbReference type="InterPro" id="IPR032675">
    <property type="entry name" value="LRR_dom_sf"/>
</dbReference>
<feature type="region of interest" description="Disordered" evidence="1">
    <location>
        <begin position="535"/>
        <end position="575"/>
    </location>
</feature>
<dbReference type="Gene3D" id="3.80.10.10">
    <property type="entry name" value="Ribonuclease Inhibitor"/>
    <property type="match status" value="1"/>
</dbReference>
<proteinExistence type="predicted"/>
<name>A0A4Y7SUL4_COPMI</name>
<evidence type="ECO:0000256" key="1">
    <source>
        <dbReference type="SAM" id="MobiDB-lite"/>
    </source>
</evidence>
<evidence type="ECO:0000313" key="3">
    <source>
        <dbReference type="Proteomes" id="UP000298030"/>
    </source>
</evidence>
<organism evidence="2 3">
    <name type="scientific">Coprinellus micaceus</name>
    <name type="common">Glistening ink-cap mushroom</name>
    <name type="synonym">Coprinus micaceus</name>
    <dbReference type="NCBI Taxonomy" id="71717"/>
    <lineage>
        <taxon>Eukaryota</taxon>
        <taxon>Fungi</taxon>
        <taxon>Dikarya</taxon>
        <taxon>Basidiomycota</taxon>
        <taxon>Agaricomycotina</taxon>
        <taxon>Agaricomycetes</taxon>
        <taxon>Agaricomycetidae</taxon>
        <taxon>Agaricales</taxon>
        <taxon>Agaricineae</taxon>
        <taxon>Psathyrellaceae</taxon>
        <taxon>Coprinellus</taxon>
    </lineage>
</organism>
<keyword evidence="3" id="KW-1185">Reference proteome</keyword>
<sequence length="575" mass="65313">MPSRTLSSMGLSASPIPKLKNYFRTDSPKLAVDPRLCFIEALPSCVIYEIGRQAESLSDVLSLSLCSSRMRMLFVPFLYSNVELATNRQCKSTLVSLSRHPEIAQHIRRLEVHPNPVEWTTPGEEIDEALVADLLSRICPNLRSLEAFAWNGWEMPPEELWLALRKSCPRLKGISSTIGLQPLNPSSELWNFSDLKQFSLSVKSRSLDWLKHGQPRVERLPRKLWEMLIERCPRMEELALSAPAPAHRLFDVRTVVLGRWPRLKSITLGDMVLQSGSKENGSMLADHNAFMKFFTVHTRLRHIALQQAIGSGTFPSMLNVSHTSLSHLESFHGPLKYLRSLPHPEKLRFLTLTSLHHTMSSFSPTFTALQDFTNLESLSVWVDLSFTSQNYANDEGQMFSSFLLACPTLRHLQLLCFTRPSFRVKEFSRALRDAPNLESFTLTKMYKSSDEDMIASATRIIQENPNIQEFTLQYTQDRWPTLSGGRLKQSGVYRTQYDGFGNPVEVHAMERKARSLSSETSRRFSHKLSAKLPFNPTWDSRSSPRSSISSDTRSLTSKVGSWRRSSGSQTSLSGW</sequence>
<gene>
    <name evidence="2" type="ORF">FA13DRAFT_1161252</name>
</gene>
<evidence type="ECO:0000313" key="2">
    <source>
        <dbReference type="EMBL" id="TEB25556.1"/>
    </source>
</evidence>
<dbReference type="OrthoDB" id="2847287at2759"/>
<feature type="compositionally biased region" description="Polar residues" evidence="1">
    <location>
        <begin position="563"/>
        <end position="575"/>
    </location>
</feature>
<dbReference type="Proteomes" id="UP000298030">
    <property type="component" value="Unassembled WGS sequence"/>
</dbReference>
<protein>
    <submittedName>
        <fullName evidence="2">Uncharacterized protein</fullName>
    </submittedName>
</protein>
<feature type="compositionally biased region" description="Low complexity" evidence="1">
    <location>
        <begin position="539"/>
        <end position="557"/>
    </location>
</feature>
<reference evidence="2 3" key="1">
    <citation type="journal article" date="2019" name="Nat. Ecol. Evol.">
        <title>Megaphylogeny resolves global patterns of mushroom evolution.</title>
        <authorList>
            <person name="Varga T."/>
            <person name="Krizsan K."/>
            <person name="Foldi C."/>
            <person name="Dima B."/>
            <person name="Sanchez-Garcia M."/>
            <person name="Sanchez-Ramirez S."/>
            <person name="Szollosi G.J."/>
            <person name="Szarkandi J.G."/>
            <person name="Papp V."/>
            <person name="Albert L."/>
            <person name="Andreopoulos W."/>
            <person name="Angelini C."/>
            <person name="Antonin V."/>
            <person name="Barry K.W."/>
            <person name="Bougher N.L."/>
            <person name="Buchanan P."/>
            <person name="Buyck B."/>
            <person name="Bense V."/>
            <person name="Catcheside P."/>
            <person name="Chovatia M."/>
            <person name="Cooper J."/>
            <person name="Damon W."/>
            <person name="Desjardin D."/>
            <person name="Finy P."/>
            <person name="Geml J."/>
            <person name="Haridas S."/>
            <person name="Hughes K."/>
            <person name="Justo A."/>
            <person name="Karasinski D."/>
            <person name="Kautmanova I."/>
            <person name="Kiss B."/>
            <person name="Kocsube S."/>
            <person name="Kotiranta H."/>
            <person name="LaButti K.M."/>
            <person name="Lechner B.E."/>
            <person name="Liimatainen K."/>
            <person name="Lipzen A."/>
            <person name="Lukacs Z."/>
            <person name="Mihaltcheva S."/>
            <person name="Morgado L.N."/>
            <person name="Niskanen T."/>
            <person name="Noordeloos M.E."/>
            <person name="Ohm R.A."/>
            <person name="Ortiz-Santana B."/>
            <person name="Ovrebo C."/>
            <person name="Racz N."/>
            <person name="Riley R."/>
            <person name="Savchenko A."/>
            <person name="Shiryaev A."/>
            <person name="Soop K."/>
            <person name="Spirin V."/>
            <person name="Szebenyi C."/>
            <person name="Tomsovsky M."/>
            <person name="Tulloss R.E."/>
            <person name="Uehling J."/>
            <person name="Grigoriev I.V."/>
            <person name="Vagvolgyi C."/>
            <person name="Papp T."/>
            <person name="Martin F.M."/>
            <person name="Miettinen O."/>
            <person name="Hibbett D.S."/>
            <person name="Nagy L.G."/>
        </authorList>
    </citation>
    <scope>NUCLEOTIDE SEQUENCE [LARGE SCALE GENOMIC DNA]</scope>
    <source>
        <strain evidence="2 3">FP101781</strain>
    </source>
</reference>
<dbReference type="SUPFAM" id="SSF52047">
    <property type="entry name" value="RNI-like"/>
    <property type="match status" value="1"/>
</dbReference>
<accession>A0A4Y7SUL4</accession>
<dbReference type="AlphaFoldDB" id="A0A4Y7SUL4"/>
<comment type="caution">
    <text evidence="2">The sequence shown here is derived from an EMBL/GenBank/DDBJ whole genome shotgun (WGS) entry which is preliminary data.</text>
</comment>